<gene>
    <name evidence="2" type="ORF">J2W50_001645</name>
</gene>
<proteinExistence type="predicted"/>
<dbReference type="InterPro" id="IPR046913">
    <property type="entry name" value="ABC-3C_CTD7"/>
</dbReference>
<comment type="caution">
    <text evidence="2">The sequence shown here is derived from an EMBL/GenBank/DDBJ whole genome shotgun (WGS) entry which is preliminary data.</text>
</comment>
<dbReference type="RefSeq" id="WP_166758264.1">
    <property type="nucleotide sequence ID" value="NZ_JAVDSJ010000002.1"/>
</dbReference>
<sequence length="397" mass="46523">MTNNASATAAGFTYQFQRALFRLVDALDGDICVGIETMDDIVELKILPDGTVHGVFEQDKLSTRKKNNLQDSSPNVWKTVSNWLKQLDALRDAYRSHTFLFATNRVIPRNTIVQQMAVASSDDSCVECIDQIKKIASMADGEAKEYLLEILRAPLDKLIYLIKNIDLLDGDSNAEHLSTKSKTIQRFQLESALLPMGEQIYQNLLGHIVDECQKNWLQKKQAWFLVQKIRDRLRQEINLRAVDRYIDRDMFSTEFQSYVRNDTKDHLFLQQLARINLDQEFIIDELDNYWAFYCERNRLIEEGVLPTHWHNRESKLHNRWKIINRNVRLSKDIEANEEARGMELYKQTISADYKENLAGNNTNHLYFTHGHYQHLANDNQHRCYIYWHADFKSDSKK</sequence>
<evidence type="ECO:0000313" key="3">
    <source>
        <dbReference type="Proteomes" id="UP001260715"/>
    </source>
</evidence>
<keyword evidence="3" id="KW-1185">Reference proteome</keyword>
<name>A0ABU1PC02_9BURK</name>
<organism evidence="2 3">
    <name type="scientific">Herbaspirillum frisingense</name>
    <dbReference type="NCBI Taxonomy" id="92645"/>
    <lineage>
        <taxon>Bacteria</taxon>
        <taxon>Pseudomonadati</taxon>
        <taxon>Pseudomonadota</taxon>
        <taxon>Betaproteobacteria</taxon>
        <taxon>Burkholderiales</taxon>
        <taxon>Oxalobacteraceae</taxon>
        <taxon>Herbaspirillum</taxon>
    </lineage>
</organism>
<accession>A0ABU1PC02</accession>
<reference evidence="2 3" key="1">
    <citation type="submission" date="2023-07" db="EMBL/GenBank/DDBJ databases">
        <title>Sorghum-associated microbial communities from plants grown in Nebraska, USA.</title>
        <authorList>
            <person name="Schachtman D."/>
        </authorList>
    </citation>
    <scope>NUCLEOTIDE SEQUENCE [LARGE SCALE GENOMIC DNA]</scope>
    <source>
        <strain evidence="2 3">596</strain>
    </source>
</reference>
<feature type="domain" description="ABC-three component systems C-terminal" evidence="1">
    <location>
        <begin position="268"/>
        <end position="393"/>
    </location>
</feature>
<dbReference type="Proteomes" id="UP001260715">
    <property type="component" value="Unassembled WGS sequence"/>
</dbReference>
<evidence type="ECO:0000313" key="2">
    <source>
        <dbReference type="EMBL" id="MDR6583447.1"/>
    </source>
</evidence>
<protein>
    <recommendedName>
        <fullName evidence="1">ABC-three component systems C-terminal domain-containing protein</fullName>
    </recommendedName>
</protein>
<dbReference type="EMBL" id="JAVDSJ010000002">
    <property type="protein sequence ID" value="MDR6583447.1"/>
    <property type="molecule type" value="Genomic_DNA"/>
</dbReference>
<dbReference type="Pfam" id="PF20283">
    <property type="entry name" value="CTD7"/>
    <property type="match status" value="1"/>
</dbReference>
<evidence type="ECO:0000259" key="1">
    <source>
        <dbReference type="Pfam" id="PF20283"/>
    </source>
</evidence>